<evidence type="ECO:0000256" key="4">
    <source>
        <dbReference type="ARBA" id="ARBA00023125"/>
    </source>
</evidence>
<dbReference type="PROSITE" id="PS00463">
    <property type="entry name" value="ZN2_CY6_FUNGAL_1"/>
    <property type="match status" value="1"/>
</dbReference>
<feature type="region of interest" description="Disordered" evidence="7">
    <location>
        <begin position="210"/>
        <end position="229"/>
    </location>
</feature>
<dbReference type="CDD" id="cd00067">
    <property type="entry name" value="GAL4"/>
    <property type="match status" value="1"/>
</dbReference>
<dbReference type="GO" id="GO:0000981">
    <property type="term" value="F:DNA-binding transcription factor activity, RNA polymerase II-specific"/>
    <property type="evidence" value="ECO:0007669"/>
    <property type="project" value="InterPro"/>
</dbReference>
<dbReference type="EMBL" id="PUHR01000144">
    <property type="protein sequence ID" value="KAG0662567.1"/>
    <property type="molecule type" value="Genomic_DNA"/>
</dbReference>
<dbReference type="PROSITE" id="PS50048">
    <property type="entry name" value="ZN2_CY6_FUNGAL_2"/>
    <property type="match status" value="1"/>
</dbReference>
<dbReference type="SMART" id="SM00066">
    <property type="entry name" value="GAL4"/>
    <property type="match status" value="1"/>
</dbReference>
<dbReference type="OrthoDB" id="762982at2759"/>
<dbReference type="InterPro" id="IPR036864">
    <property type="entry name" value="Zn2-C6_fun-type_DNA-bd_sf"/>
</dbReference>
<keyword evidence="5" id="KW-0804">Transcription</keyword>
<reference evidence="9 10" key="1">
    <citation type="submission" date="2020-11" db="EMBL/GenBank/DDBJ databases">
        <title>Kefir isolates.</title>
        <authorList>
            <person name="Marcisauskas S."/>
            <person name="Kim Y."/>
            <person name="Blasche S."/>
        </authorList>
    </citation>
    <scope>NUCLEOTIDE SEQUENCE [LARGE SCALE GENOMIC DNA]</scope>
    <source>
        <strain evidence="9 10">OG2</strain>
    </source>
</reference>
<dbReference type="Pfam" id="PF00172">
    <property type="entry name" value="Zn_clus"/>
    <property type="match status" value="1"/>
</dbReference>
<evidence type="ECO:0000256" key="2">
    <source>
        <dbReference type="ARBA" id="ARBA00022833"/>
    </source>
</evidence>
<evidence type="ECO:0000256" key="7">
    <source>
        <dbReference type="SAM" id="MobiDB-lite"/>
    </source>
</evidence>
<organism evidence="9 10">
    <name type="scientific">Maudiozyma exigua</name>
    <name type="common">Yeast</name>
    <name type="synonym">Kazachstania exigua</name>
    <dbReference type="NCBI Taxonomy" id="34358"/>
    <lineage>
        <taxon>Eukaryota</taxon>
        <taxon>Fungi</taxon>
        <taxon>Dikarya</taxon>
        <taxon>Ascomycota</taxon>
        <taxon>Saccharomycotina</taxon>
        <taxon>Saccharomycetes</taxon>
        <taxon>Saccharomycetales</taxon>
        <taxon>Saccharomycetaceae</taxon>
        <taxon>Maudiozyma</taxon>
    </lineage>
</organism>
<evidence type="ECO:0000313" key="10">
    <source>
        <dbReference type="Proteomes" id="UP000750334"/>
    </source>
</evidence>
<accession>A0A9P6W327</accession>
<evidence type="ECO:0000313" key="9">
    <source>
        <dbReference type="EMBL" id="KAG0662567.1"/>
    </source>
</evidence>
<name>A0A9P6W327_MAUEX</name>
<keyword evidence="2" id="KW-0862">Zinc</keyword>
<dbReference type="InterPro" id="IPR001138">
    <property type="entry name" value="Zn2Cys6_DnaBD"/>
</dbReference>
<evidence type="ECO:0000256" key="3">
    <source>
        <dbReference type="ARBA" id="ARBA00023015"/>
    </source>
</evidence>
<dbReference type="AlphaFoldDB" id="A0A9P6W327"/>
<sequence>MRKPPACVQCRKRKIGCDRVKPICGNCNKAGKNDCFYPDVPGRYVPSSSTYTSNKNKTHHIEKPVGNLISNYNSIPHSKEATSILQHNPELASLEQIREYNTRLQLLNQDQSRASSSTPTANAQFIPRASTSFENKPVSSANESAAHLNWVQGPAIFDQMTAPYTQEEVLLKEMNFLRKRLLELQEITGKKVQGVDLSYDASLNKSEDYSAIGENGTGSSKKGKSDDKDVKDGISQADLNFSEILDEFKDLDPQFLDYTKVFSIFGSPNLPLDDFNDTPNAIFTNNFLTLRDNFSYNFRKIFLDIMNDNFGTELTKVKKQRIINSTMDLVDGPLQGKDNQLIFPPREITQELITRFISISKEIPILIPILQTRQLFTIIDQHFNNAPIYNPTSLTVNQLISFGQLSFCLLFTYESLASSVLIILKDEQMAAFNELIKFLPQLSKNINSIRIELSKRKGALQKVETLRFLALHKFYQTITTLSSTGFDKINDFVDFDEDVHLALHLGINDEQKDENNMQVWNFIYKSYCWRHYFKGEVPIIMIGDKLNTAPIVDTLLSSDFSFLTYQTEMLQYLQSKDQILSLEKVIRIKDVFRSKFDAQTKRCGLSGSTSIAVNNVIDTIIYRKAMLYITYYLLLQYEVLKDTEKFIEIYKELLQLIQDTIFYIFSNLANKDMAGYEFLYINKLFVTLRLICTLVVALQQRNKYAFTKSAKPNKEKESQASDSQAELFTTILRKLLMLLEDYTKNCKVTGTVLNSTIVQIQTSIAFISLGDRPTLVQNTENDMSTKKGAILQESQKNLGRVANSFENLNLEDFSKFNNTLKNISESLIVGDFYVKRAPFDSPSPETLGVTSETFEKIYNSME</sequence>
<dbReference type="GO" id="GO:0000978">
    <property type="term" value="F:RNA polymerase II cis-regulatory region sequence-specific DNA binding"/>
    <property type="evidence" value="ECO:0007669"/>
    <property type="project" value="TreeGrafter"/>
</dbReference>
<dbReference type="GO" id="GO:0005634">
    <property type="term" value="C:nucleus"/>
    <property type="evidence" value="ECO:0007669"/>
    <property type="project" value="TreeGrafter"/>
</dbReference>
<dbReference type="GO" id="GO:0008270">
    <property type="term" value="F:zinc ion binding"/>
    <property type="evidence" value="ECO:0007669"/>
    <property type="project" value="InterPro"/>
</dbReference>
<comment type="caution">
    <text evidence="9">The sequence shown here is derived from an EMBL/GenBank/DDBJ whole genome shotgun (WGS) entry which is preliminary data.</text>
</comment>
<dbReference type="PANTHER" id="PTHR31069:SF21">
    <property type="entry name" value="CHROMATIN STRUCTURE-REMODELING COMPLEX PROTEIN RSC3-RELATED"/>
    <property type="match status" value="1"/>
</dbReference>
<evidence type="ECO:0000256" key="1">
    <source>
        <dbReference type="ARBA" id="ARBA00022723"/>
    </source>
</evidence>
<evidence type="ECO:0000256" key="5">
    <source>
        <dbReference type="ARBA" id="ARBA00023163"/>
    </source>
</evidence>
<dbReference type="SUPFAM" id="SSF57701">
    <property type="entry name" value="Zn2/Cys6 DNA-binding domain"/>
    <property type="match status" value="1"/>
</dbReference>
<proteinExistence type="predicted"/>
<evidence type="ECO:0000256" key="6">
    <source>
        <dbReference type="ARBA" id="ARBA00023242"/>
    </source>
</evidence>
<protein>
    <recommendedName>
        <fullName evidence="8">Zn(2)-C6 fungal-type domain-containing protein</fullName>
    </recommendedName>
</protein>
<feature type="domain" description="Zn(2)-C6 fungal-type" evidence="8">
    <location>
        <begin position="6"/>
        <end position="37"/>
    </location>
</feature>
<dbReference type="Gene3D" id="4.10.240.10">
    <property type="entry name" value="Zn(2)-C6 fungal-type DNA-binding domain"/>
    <property type="match status" value="1"/>
</dbReference>
<keyword evidence="3" id="KW-0805">Transcription regulation</keyword>
<dbReference type="PANTHER" id="PTHR31069">
    <property type="entry name" value="OLEATE-ACTIVATED TRANSCRIPTION FACTOR 1-RELATED"/>
    <property type="match status" value="1"/>
</dbReference>
<dbReference type="Proteomes" id="UP000750334">
    <property type="component" value="Unassembled WGS sequence"/>
</dbReference>
<keyword evidence="4" id="KW-0238">DNA-binding</keyword>
<keyword evidence="6" id="KW-0539">Nucleus</keyword>
<dbReference type="InterPro" id="IPR050675">
    <property type="entry name" value="OAF3"/>
</dbReference>
<dbReference type="GO" id="GO:0045944">
    <property type="term" value="P:positive regulation of transcription by RNA polymerase II"/>
    <property type="evidence" value="ECO:0007669"/>
    <property type="project" value="TreeGrafter"/>
</dbReference>
<gene>
    <name evidence="9" type="ORF">C6P45_001076</name>
</gene>
<keyword evidence="10" id="KW-1185">Reference proteome</keyword>
<evidence type="ECO:0000259" key="8">
    <source>
        <dbReference type="PROSITE" id="PS50048"/>
    </source>
</evidence>
<keyword evidence="1" id="KW-0479">Metal-binding</keyword>